<evidence type="ECO:0000256" key="6">
    <source>
        <dbReference type="SAM" id="Phobius"/>
    </source>
</evidence>
<name>A0A841D149_PLAVE</name>
<organism evidence="8 9">
    <name type="scientific">Planomonospora venezuelensis</name>
    <dbReference type="NCBI Taxonomy" id="1999"/>
    <lineage>
        <taxon>Bacteria</taxon>
        <taxon>Bacillati</taxon>
        <taxon>Actinomycetota</taxon>
        <taxon>Actinomycetes</taxon>
        <taxon>Streptosporangiales</taxon>
        <taxon>Streptosporangiaceae</taxon>
        <taxon>Planomonospora</taxon>
    </lineage>
</organism>
<dbReference type="Pfam" id="PF04138">
    <property type="entry name" value="GtrA_DPMS_TM"/>
    <property type="match status" value="1"/>
</dbReference>
<evidence type="ECO:0000256" key="2">
    <source>
        <dbReference type="ARBA" id="ARBA00022692"/>
    </source>
</evidence>
<evidence type="ECO:0000256" key="1">
    <source>
        <dbReference type="ARBA" id="ARBA00004141"/>
    </source>
</evidence>
<proteinExistence type="predicted"/>
<evidence type="ECO:0000256" key="3">
    <source>
        <dbReference type="ARBA" id="ARBA00022989"/>
    </source>
</evidence>
<comment type="subcellular location">
    <subcellularLocation>
        <location evidence="1">Membrane</location>
        <topology evidence="1">Multi-pass membrane protein</topology>
    </subcellularLocation>
</comment>
<feature type="transmembrane region" description="Helical" evidence="6">
    <location>
        <begin position="60"/>
        <end position="79"/>
    </location>
</feature>
<feature type="transmembrane region" description="Helical" evidence="6">
    <location>
        <begin position="32"/>
        <end position="54"/>
    </location>
</feature>
<feature type="transmembrane region" description="Helical" evidence="6">
    <location>
        <begin position="91"/>
        <end position="113"/>
    </location>
</feature>
<dbReference type="InterPro" id="IPR007267">
    <property type="entry name" value="GtrA_DPMS_TM"/>
</dbReference>
<sequence length="178" mass="19271">MTELDVRVAPHVGSDIRARSSTSALRGQRTTYLLGGGMTVVAYFSLLALALLLLERVVPYLFLVAGSHLLAVMLVYPWYRLVVFRVSTGSWITGFARFYLVGLSFLATSAVVLPVLVEIVGLPVLAAQVFVVPASTVLAYLVNRSWAFREKTGSKASVMPGVPERKAESGPGLFSPRI</sequence>
<gene>
    <name evidence="8" type="ORF">FHS22_003253</name>
</gene>
<comment type="caution">
    <text evidence="8">The sequence shown here is derived from an EMBL/GenBank/DDBJ whole genome shotgun (WGS) entry which is preliminary data.</text>
</comment>
<dbReference type="AlphaFoldDB" id="A0A841D149"/>
<keyword evidence="3 6" id="KW-1133">Transmembrane helix</keyword>
<protein>
    <submittedName>
        <fullName evidence="8">Putative flippase GtrA</fullName>
    </submittedName>
</protein>
<dbReference type="RefSeq" id="WP_184942447.1">
    <property type="nucleotide sequence ID" value="NZ_BAAAWZ010000001.1"/>
</dbReference>
<feature type="region of interest" description="Disordered" evidence="5">
    <location>
        <begin position="156"/>
        <end position="178"/>
    </location>
</feature>
<dbReference type="EMBL" id="JACHJJ010000009">
    <property type="protein sequence ID" value="MBB5963971.1"/>
    <property type="molecule type" value="Genomic_DNA"/>
</dbReference>
<dbReference type="GO" id="GO:0000271">
    <property type="term" value="P:polysaccharide biosynthetic process"/>
    <property type="evidence" value="ECO:0007669"/>
    <property type="project" value="InterPro"/>
</dbReference>
<keyword evidence="4 6" id="KW-0472">Membrane</keyword>
<accession>A0A841D149</accession>
<evidence type="ECO:0000313" key="8">
    <source>
        <dbReference type="EMBL" id="MBB5963971.1"/>
    </source>
</evidence>
<evidence type="ECO:0000313" key="9">
    <source>
        <dbReference type="Proteomes" id="UP000562352"/>
    </source>
</evidence>
<keyword evidence="2 6" id="KW-0812">Transmembrane</keyword>
<evidence type="ECO:0000256" key="5">
    <source>
        <dbReference type="SAM" id="MobiDB-lite"/>
    </source>
</evidence>
<keyword evidence="9" id="KW-1185">Reference proteome</keyword>
<dbReference type="GO" id="GO:0016020">
    <property type="term" value="C:membrane"/>
    <property type="evidence" value="ECO:0007669"/>
    <property type="project" value="UniProtKB-SubCell"/>
</dbReference>
<feature type="transmembrane region" description="Helical" evidence="6">
    <location>
        <begin position="119"/>
        <end position="142"/>
    </location>
</feature>
<dbReference type="Proteomes" id="UP000562352">
    <property type="component" value="Unassembled WGS sequence"/>
</dbReference>
<evidence type="ECO:0000259" key="7">
    <source>
        <dbReference type="Pfam" id="PF04138"/>
    </source>
</evidence>
<reference evidence="8 9" key="1">
    <citation type="submission" date="2020-08" db="EMBL/GenBank/DDBJ databases">
        <title>Genomic Encyclopedia of Type Strains, Phase III (KMG-III): the genomes of soil and plant-associated and newly described type strains.</title>
        <authorList>
            <person name="Whitman W."/>
        </authorList>
    </citation>
    <scope>NUCLEOTIDE SEQUENCE [LARGE SCALE GENOMIC DNA]</scope>
    <source>
        <strain evidence="8 9">CECT 3303</strain>
    </source>
</reference>
<evidence type="ECO:0000256" key="4">
    <source>
        <dbReference type="ARBA" id="ARBA00023136"/>
    </source>
</evidence>
<feature type="domain" description="GtrA/DPMS transmembrane" evidence="7">
    <location>
        <begin position="32"/>
        <end position="148"/>
    </location>
</feature>